<dbReference type="EMBL" id="JACSRA010000013">
    <property type="protein sequence ID" value="MBD7911633.1"/>
    <property type="molecule type" value="Genomic_DNA"/>
</dbReference>
<sequence length="79" mass="9686">MKTSDILNLTFKEFENELSPLNREYIVQVYKSSLRAFMQYQEVADYMGKEEFLNINEYFNISRENSKEYQEYLRELFES</sequence>
<evidence type="ECO:0000313" key="1">
    <source>
        <dbReference type="EMBL" id="MBD7911633.1"/>
    </source>
</evidence>
<protein>
    <submittedName>
        <fullName evidence="1">Uncharacterized protein</fullName>
    </submittedName>
</protein>
<accession>A0ABR8PU29</accession>
<dbReference type="Proteomes" id="UP000627781">
    <property type="component" value="Unassembled WGS sequence"/>
</dbReference>
<proteinExistence type="predicted"/>
<name>A0ABR8PU29_9CLOT</name>
<comment type="caution">
    <text evidence="1">The sequence shown here is derived from an EMBL/GenBank/DDBJ whole genome shotgun (WGS) entry which is preliminary data.</text>
</comment>
<evidence type="ECO:0000313" key="2">
    <source>
        <dbReference type="Proteomes" id="UP000627781"/>
    </source>
</evidence>
<keyword evidence="2" id="KW-1185">Reference proteome</keyword>
<dbReference type="RefSeq" id="WP_143316212.1">
    <property type="nucleotide sequence ID" value="NZ_JACSRA010000013.1"/>
</dbReference>
<organism evidence="1 2">
    <name type="scientific">Clostridium cibarium</name>
    <dbReference type="NCBI Taxonomy" id="2762247"/>
    <lineage>
        <taxon>Bacteria</taxon>
        <taxon>Bacillati</taxon>
        <taxon>Bacillota</taxon>
        <taxon>Clostridia</taxon>
        <taxon>Eubacteriales</taxon>
        <taxon>Clostridiaceae</taxon>
        <taxon>Clostridium</taxon>
    </lineage>
</organism>
<reference evidence="1 2" key="1">
    <citation type="submission" date="2020-08" db="EMBL/GenBank/DDBJ databases">
        <title>A Genomic Blueprint of the Chicken Gut Microbiome.</title>
        <authorList>
            <person name="Gilroy R."/>
            <person name="Ravi A."/>
            <person name="Getino M."/>
            <person name="Pursley I."/>
            <person name="Horton D.L."/>
            <person name="Alikhan N.-F."/>
            <person name="Baker D."/>
            <person name="Gharbi K."/>
            <person name="Hall N."/>
            <person name="Watson M."/>
            <person name="Adriaenssens E.M."/>
            <person name="Foster-Nyarko E."/>
            <person name="Jarju S."/>
            <person name="Secka A."/>
            <person name="Antonio M."/>
            <person name="Oren A."/>
            <person name="Chaudhuri R."/>
            <person name="La Ragione R.M."/>
            <person name="Hildebrand F."/>
            <person name="Pallen M.J."/>
        </authorList>
    </citation>
    <scope>NUCLEOTIDE SEQUENCE [LARGE SCALE GENOMIC DNA]</scope>
    <source>
        <strain evidence="1 2">Sa3CVN1</strain>
    </source>
</reference>
<gene>
    <name evidence="1" type="ORF">H9661_09720</name>
</gene>